<accession>A0A1I1R8A2</accession>
<dbReference type="RefSeq" id="WP_091989198.1">
    <property type="nucleotide sequence ID" value="NZ_FOLO01000047.1"/>
</dbReference>
<dbReference type="FunFam" id="2.40.10.120:FF:000001">
    <property type="entry name" value="Periplasmic serine endoprotease DegP-like"/>
    <property type="match status" value="1"/>
</dbReference>
<name>A0A1I1R8A2_9GAMM</name>
<dbReference type="Proteomes" id="UP000198862">
    <property type="component" value="Unassembled WGS sequence"/>
</dbReference>
<dbReference type="Pfam" id="PF13365">
    <property type="entry name" value="Trypsin_2"/>
    <property type="match status" value="1"/>
</dbReference>
<proteinExistence type="inferred from homology"/>
<feature type="active site" description="Charge relay system" evidence="9">
    <location>
        <position position="137"/>
    </location>
</feature>
<protein>
    <submittedName>
        <fullName evidence="13">Peptidase Do. Serine peptidase. MEROPS family S01B</fullName>
    </submittedName>
</protein>
<sequence length="452" mass="48222">MKTKLTLLSAIILSSSLLVNPSISQAKLPIAVNGQQLPTLAPMLEKITPGVVSIRVSGAKEVRRKIDPREFFFGNPRQQRSQKQPFNGLGSGVIIDADEGFVVTNNHVIQDAEKIIISLQDGREYEAELVGTDKESDVALLRIDAKELIAVKIANSDKLRVGDFTVAIGNPFGLSHTVTSGIVSAMGRSGLNIEGYEDFIQTDAAINQGNSGGALVNLRGELIGINTAILGASGGNVGIGFAIPSNMMKNLVDQIIEHGEVKRGTLGISGRTLNAGIAKAQQLDVKQGAIVMSVSEDSAASDAGIETGDVIVAVNSNSIQGFQELRSKISTLGEGKKVKLQLIRNGKKKTVNVTLRGAQLAKVEADKLHPMLRGAALEVGTTRDDMKGIIISELEERSPAQRVGFEEGDVIVQVNRKRVSSLRDLTNSLKDINGNIVLGVKRGRDSIFLLIQ</sequence>
<comment type="subcellular location">
    <subcellularLocation>
        <location evidence="1">Periplasm</location>
    </subcellularLocation>
</comment>
<dbReference type="SMART" id="SM00228">
    <property type="entry name" value="PDZ"/>
    <property type="match status" value="2"/>
</dbReference>
<dbReference type="AlphaFoldDB" id="A0A1I1R8A2"/>
<feature type="signal peptide" evidence="11">
    <location>
        <begin position="1"/>
        <end position="26"/>
    </location>
</feature>
<dbReference type="GO" id="GO:0004252">
    <property type="term" value="F:serine-type endopeptidase activity"/>
    <property type="evidence" value="ECO:0007669"/>
    <property type="project" value="InterPro"/>
</dbReference>
<dbReference type="Pfam" id="PF17820">
    <property type="entry name" value="PDZ_6"/>
    <property type="match status" value="1"/>
</dbReference>
<dbReference type="GO" id="GO:0042597">
    <property type="term" value="C:periplasmic space"/>
    <property type="evidence" value="ECO:0007669"/>
    <property type="project" value="UniProtKB-SubCell"/>
</dbReference>
<evidence type="ECO:0000256" key="4">
    <source>
        <dbReference type="ARBA" id="ARBA00022729"/>
    </source>
</evidence>
<dbReference type="InterPro" id="IPR001478">
    <property type="entry name" value="PDZ"/>
</dbReference>
<keyword evidence="14" id="KW-1185">Reference proteome</keyword>
<evidence type="ECO:0000256" key="3">
    <source>
        <dbReference type="ARBA" id="ARBA00022670"/>
    </source>
</evidence>
<evidence type="ECO:0000256" key="7">
    <source>
        <dbReference type="ARBA" id="ARBA00022801"/>
    </source>
</evidence>
<keyword evidence="6" id="KW-0574">Periplasm</keyword>
<dbReference type="SUPFAM" id="SSF50156">
    <property type="entry name" value="PDZ domain-like"/>
    <property type="match status" value="2"/>
</dbReference>
<evidence type="ECO:0000256" key="5">
    <source>
        <dbReference type="ARBA" id="ARBA00022737"/>
    </source>
</evidence>
<gene>
    <name evidence="13" type="ORF">SAMN02745724_04151</name>
</gene>
<dbReference type="PANTHER" id="PTHR22939:SF129">
    <property type="entry name" value="SERINE PROTEASE HTRA2, MITOCHONDRIAL"/>
    <property type="match status" value="1"/>
</dbReference>
<keyword evidence="3" id="KW-0645">Protease</keyword>
<evidence type="ECO:0000313" key="14">
    <source>
        <dbReference type="Proteomes" id="UP000198862"/>
    </source>
</evidence>
<dbReference type="GO" id="GO:0006508">
    <property type="term" value="P:proteolysis"/>
    <property type="evidence" value="ECO:0007669"/>
    <property type="project" value="UniProtKB-KW"/>
</dbReference>
<dbReference type="Pfam" id="PF13180">
    <property type="entry name" value="PDZ_2"/>
    <property type="match status" value="1"/>
</dbReference>
<feature type="binding site" evidence="10">
    <location>
        <begin position="266"/>
        <end position="270"/>
    </location>
    <ligand>
        <name>substrate</name>
    </ligand>
</feature>
<evidence type="ECO:0000313" key="13">
    <source>
        <dbReference type="EMBL" id="SFD30581.1"/>
    </source>
</evidence>
<reference evidence="13 14" key="1">
    <citation type="submission" date="2016-10" db="EMBL/GenBank/DDBJ databases">
        <authorList>
            <person name="de Groot N.N."/>
        </authorList>
    </citation>
    <scope>NUCLEOTIDE SEQUENCE [LARGE SCALE GENOMIC DNA]</scope>
    <source>
        <strain evidence="13 14">DSM 6059</strain>
    </source>
</reference>
<keyword evidence="4 11" id="KW-0732">Signal</keyword>
<dbReference type="STRING" id="1123010.SAMN02745724_04151"/>
<comment type="similarity">
    <text evidence="2">Belongs to the peptidase S1C family.</text>
</comment>
<dbReference type="InterPro" id="IPR009003">
    <property type="entry name" value="Peptidase_S1_PA"/>
</dbReference>
<dbReference type="Gene3D" id="2.30.42.10">
    <property type="match status" value="2"/>
</dbReference>
<feature type="binding site" evidence="10">
    <location>
        <begin position="209"/>
        <end position="211"/>
    </location>
    <ligand>
        <name>substrate</name>
    </ligand>
</feature>
<feature type="chain" id="PRO_5039695145" evidence="11">
    <location>
        <begin position="27"/>
        <end position="452"/>
    </location>
</feature>
<dbReference type="SUPFAM" id="SSF50494">
    <property type="entry name" value="Trypsin-like serine proteases"/>
    <property type="match status" value="1"/>
</dbReference>
<dbReference type="InterPro" id="IPR001940">
    <property type="entry name" value="Peptidase_S1C"/>
</dbReference>
<dbReference type="NCBIfam" id="TIGR02037">
    <property type="entry name" value="degP_htrA_DO"/>
    <property type="match status" value="1"/>
</dbReference>
<dbReference type="PANTHER" id="PTHR22939">
    <property type="entry name" value="SERINE PROTEASE FAMILY S1C HTRA-RELATED"/>
    <property type="match status" value="1"/>
</dbReference>
<dbReference type="EMBL" id="FOLO01000047">
    <property type="protein sequence ID" value="SFD30581.1"/>
    <property type="molecule type" value="Genomic_DNA"/>
</dbReference>
<evidence type="ECO:0000256" key="6">
    <source>
        <dbReference type="ARBA" id="ARBA00022764"/>
    </source>
</evidence>
<dbReference type="PROSITE" id="PS50106">
    <property type="entry name" value="PDZ"/>
    <property type="match status" value="2"/>
</dbReference>
<evidence type="ECO:0000256" key="2">
    <source>
        <dbReference type="ARBA" id="ARBA00010541"/>
    </source>
</evidence>
<evidence type="ECO:0000256" key="11">
    <source>
        <dbReference type="SAM" id="SignalP"/>
    </source>
</evidence>
<dbReference type="Gene3D" id="2.40.10.120">
    <property type="match status" value="1"/>
</dbReference>
<evidence type="ECO:0000256" key="10">
    <source>
        <dbReference type="PIRSR" id="PIRSR611782-2"/>
    </source>
</evidence>
<feature type="active site" description="Charge relay system" evidence="9">
    <location>
        <position position="211"/>
    </location>
</feature>
<dbReference type="FunFam" id="2.40.10.10:FF:000001">
    <property type="entry name" value="Periplasmic serine protease DegS"/>
    <property type="match status" value="1"/>
</dbReference>
<dbReference type="InterPro" id="IPR041489">
    <property type="entry name" value="PDZ_6"/>
</dbReference>
<evidence type="ECO:0000256" key="9">
    <source>
        <dbReference type="PIRSR" id="PIRSR611782-1"/>
    </source>
</evidence>
<keyword evidence="7" id="KW-0378">Hydrolase</keyword>
<feature type="active site" description="Charge relay system" evidence="9">
    <location>
        <position position="107"/>
    </location>
</feature>
<dbReference type="OrthoDB" id="9758917at2"/>
<dbReference type="InterPro" id="IPR011782">
    <property type="entry name" value="Pept_S1C_Do"/>
</dbReference>
<feature type="domain" description="PDZ" evidence="12">
    <location>
        <begin position="255"/>
        <end position="346"/>
    </location>
</feature>
<feature type="domain" description="PDZ" evidence="12">
    <location>
        <begin position="357"/>
        <end position="444"/>
    </location>
</feature>
<dbReference type="PRINTS" id="PR00834">
    <property type="entry name" value="PROTEASES2C"/>
</dbReference>
<keyword evidence="5" id="KW-0677">Repeat</keyword>
<keyword evidence="8" id="KW-0720">Serine protease</keyword>
<feature type="binding site" evidence="10">
    <location>
        <position position="137"/>
    </location>
    <ligand>
        <name>substrate</name>
    </ligand>
</feature>
<organism evidence="13 14">
    <name type="scientific">Pseudoalteromonas denitrificans DSM 6059</name>
    <dbReference type="NCBI Taxonomy" id="1123010"/>
    <lineage>
        <taxon>Bacteria</taxon>
        <taxon>Pseudomonadati</taxon>
        <taxon>Pseudomonadota</taxon>
        <taxon>Gammaproteobacteria</taxon>
        <taxon>Alteromonadales</taxon>
        <taxon>Pseudoalteromonadaceae</taxon>
        <taxon>Pseudoalteromonas</taxon>
    </lineage>
</organism>
<dbReference type="GO" id="GO:0012501">
    <property type="term" value="P:programmed cell death"/>
    <property type="evidence" value="ECO:0007669"/>
    <property type="project" value="TreeGrafter"/>
</dbReference>
<evidence type="ECO:0000259" key="12">
    <source>
        <dbReference type="PROSITE" id="PS50106"/>
    </source>
</evidence>
<feature type="binding site" evidence="10">
    <location>
        <position position="107"/>
    </location>
    <ligand>
        <name>substrate</name>
    </ligand>
</feature>
<dbReference type="InterPro" id="IPR036034">
    <property type="entry name" value="PDZ_sf"/>
</dbReference>
<evidence type="ECO:0000256" key="1">
    <source>
        <dbReference type="ARBA" id="ARBA00004418"/>
    </source>
</evidence>
<evidence type="ECO:0000256" key="8">
    <source>
        <dbReference type="ARBA" id="ARBA00022825"/>
    </source>
</evidence>